<dbReference type="EMBL" id="CP000319">
    <property type="protein sequence ID" value="ABE64510.1"/>
    <property type="molecule type" value="Genomic_DNA"/>
</dbReference>
<dbReference type="HOGENOM" id="CLU_1494742_0_0_5"/>
<protein>
    <submittedName>
        <fullName evidence="2">Uncharacterized protein</fullName>
    </submittedName>
</protein>
<feature type="region of interest" description="Disordered" evidence="1">
    <location>
        <begin position="1"/>
        <end position="57"/>
    </location>
</feature>
<feature type="region of interest" description="Disordered" evidence="1">
    <location>
        <begin position="87"/>
        <end position="180"/>
    </location>
</feature>
<keyword evidence="3" id="KW-1185">Reference proteome</keyword>
<reference evidence="2 3" key="1">
    <citation type="submission" date="2006-03" db="EMBL/GenBank/DDBJ databases">
        <title>Complete sequence of chromosome of Nitrobacter hamburgensis X14.</title>
        <authorList>
            <consortium name="US DOE Joint Genome Institute"/>
            <person name="Copeland A."/>
            <person name="Lucas S."/>
            <person name="Lapidus A."/>
            <person name="Barry K."/>
            <person name="Detter J.C."/>
            <person name="Glavina del Rio T."/>
            <person name="Hammon N."/>
            <person name="Israni S."/>
            <person name="Dalin E."/>
            <person name="Tice H."/>
            <person name="Pitluck S."/>
            <person name="Chain P."/>
            <person name="Malfatti S."/>
            <person name="Shin M."/>
            <person name="Vergez L."/>
            <person name="Schmutz J."/>
            <person name="Larimer F."/>
            <person name="Land M."/>
            <person name="Hauser L."/>
            <person name="Kyrpides N."/>
            <person name="Ivanova N."/>
            <person name="Ward B."/>
            <person name="Arp D."/>
            <person name="Klotz M."/>
            <person name="Stein L."/>
            <person name="O'Mullan G."/>
            <person name="Starkenburg S."/>
            <person name="Sayavedra L."/>
            <person name="Poret-Peterson A.T."/>
            <person name="Gentry M.E."/>
            <person name="Bruce D."/>
            <person name="Richardson P."/>
        </authorList>
    </citation>
    <scope>NUCLEOTIDE SEQUENCE [LARGE SCALE GENOMIC DNA]</scope>
    <source>
        <strain evidence="3">DSM 10229 / NCIMB 13809 / X14</strain>
    </source>
</reference>
<feature type="compositionally biased region" description="Basic and acidic residues" evidence="1">
    <location>
        <begin position="159"/>
        <end position="180"/>
    </location>
</feature>
<evidence type="ECO:0000313" key="3">
    <source>
        <dbReference type="Proteomes" id="UP000001953"/>
    </source>
</evidence>
<dbReference type="KEGG" id="nha:Nham_3793"/>
<organism evidence="2 3">
    <name type="scientific">Nitrobacter hamburgensis (strain DSM 10229 / NCIMB 13809 / X14)</name>
    <dbReference type="NCBI Taxonomy" id="323097"/>
    <lineage>
        <taxon>Bacteria</taxon>
        <taxon>Pseudomonadati</taxon>
        <taxon>Pseudomonadota</taxon>
        <taxon>Alphaproteobacteria</taxon>
        <taxon>Hyphomicrobiales</taxon>
        <taxon>Nitrobacteraceae</taxon>
        <taxon>Nitrobacter</taxon>
    </lineage>
</organism>
<dbReference type="AlphaFoldDB" id="Q1QGY7"/>
<evidence type="ECO:0000313" key="2">
    <source>
        <dbReference type="EMBL" id="ABE64510.1"/>
    </source>
</evidence>
<accession>Q1QGY7</accession>
<proteinExistence type="predicted"/>
<gene>
    <name evidence="2" type="ordered locus">Nham_3793</name>
</gene>
<name>Q1QGY7_NITHX</name>
<sequence length="180" mass="19011">MESGLRSPVDRPQYARILPARRDGPPIRGRNPRASPPLAEGRGPVHRNRGCRSTGSIEAVSDGMTRAPCGGLVLLAGVDACRAGTQIPAAGERDDAIETMTSTGSSPRSTRRGPRSNGVIRIAQTAASSNVDGVRQDPAITREDAAPDGRLAQQTRPARSGDDRASRNEPHRCAGDLGFR</sequence>
<dbReference type="Proteomes" id="UP000001953">
    <property type="component" value="Chromosome"/>
</dbReference>
<evidence type="ECO:0000256" key="1">
    <source>
        <dbReference type="SAM" id="MobiDB-lite"/>
    </source>
</evidence>